<sequence>MCEENKVIQFDEEMDIDRSPNYCWRCKSSDSSVEETDVDFDTVAVHFACNDCSSTWEVRYDATTLFIATQ</sequence>
<proteinExistence type="predicted"/>
<evidence type="ECO:0000313" key="2">
    <source>
        <dbReference type="Proteomes" id="UP000031977"/>
    </source>
</evidence>
<protein>
    <submittedName>
        <fullName evidence="1">Uncharacterized protein</fullName>
    </submittedName>
</protein>
<reference evidence="1 2" key="1">
    <citation type="submission" date="2015-01" db="EMBL/GenBank/DDBJ databases">
        <title>Draft genome of Vibrio mytili type strain CAIM 528.</title>
        <authorList>
            <person name="Gonzalez-Castillo A."/>
            <person name="Gomez-Gil B."/>
            <person name="Enciso-Ibarra J."/>
        </authorList>
    </citation>
    <scope>NUCLEOTIDE SEQUENCE [LARGE SCALE GENOMIC DNA]</scope>
    <source>
        <strain evidence="1 2">CAIM 528</strain>
    </source>
</reference>
<organism evidence="1 2">
    <name type="scientific">Vibrio mytili</name>
    <dbReference type="NCBI Taxonomy" id="50718"/>
    <lineage>
        <taxon>Bacteria</taxon>
        <taxon>Pseudomonadati</taxon>
        <taxon>Pseudomonadota</taxon>
        <taxon>Gammaproteobacteria</taxon>
        <taxon>Vibrionales</taxon>
        <taxon>Vibrionaceae</taxon>
        <taxon>Vibrio</taxon>
    </lineage>
</organism>
<dbReference type="Proteomes" id="UP000031977">
    <property type="component" value="Unassembled WGS sequence"/>
</dbReference>
<name>A0A0C3I8A6_9VIBR</name>
<comment type="caution">
    <text evidence="1">The sequence shown here is derived from an EMBL/GenBank/DDBJ whole genome shotgun (WGS) entry which is preliminary data.</text>
</comment>
<dbReference type="STRING" id="50718.SU60_13130"/>
<evidence type="ECO:0000313" key="1">
    <source>
        <dbReference type="EMBL" id="KIN10552.1"/>
    </source>
</evidence>
<keyword evidence="2" id="KW-1185">Reference proteome</keyword>
<gene>
    <name evidence="1" type="ORF">SU60_13130</name>
</gene>
<accession>A0A0C3I8A6</accession>
<dbReference type="AlphaFoldDB" id="A0A0C3I8A6"/>
<dbReference type="RefSeq" id="WP_041155896.1">
    <property type="nucleotide sequence ID" value="NZ_CBCRVP010000002.1"/>
</dbReference>
<dbReference type="EMBL" id="JXOK01000049">
    <property type="protein sequence ID" value="KIN10552.1"/>
    <property type="molecule type" value="Genomic_DNA"/>
</dbReference>